<dbReference type="RefSeq" id="WP_015486899.1">
    <property type="nucleotide sequence ID" value="NC_020888.1"/>
</dbReference>
<dbReference type="GeneID" id="79176606"/>
<dbReference type="GO" id="GO:0003676">
    <property type="term" value="F:nucleic acid binding"/>
    <property type="evidence" value="ECO:0007669"/>
    <property type="project" value="InterPro"/>
</dbReference>
<feature type="compositionally biased region" description="Polar residues" evidence="1">
    <location>
        <begin position="619"/>
        <end position="634"/>
    </location>
</feature>
<protein>
    <recommendedName>
        <fullName evidence="4">Integrase catalytic domain-containing protein</fullName>
    </recommendedName>
</protein>
<dbReference type="eggNOG" id="COG2801">
    <property type="taxonomic scope" value="Bacteria"/>
</dbReference>
<evidence type="ECO:0008006" key="4">
    <source>
        <dbReference type="Google" id="ProtNLM"/>
    </source>
</evidence>
<evidence type="ECO:0000313" key="3">
    <source>
        <dbReference type="Proteomes" id="UP000011866"/>
    </source>
</evidence>
<gene>
    <name evidence="2" type="ORF">TOL_1749</name>
</gene>
<sequence>MSQKQKWSRRELNAIDKASWPTVREDSLPIDMAEKFRSRKTAVNLYIDGISTKDIEARTGIIRSNLPRLIKRCMNVHPDGRVWGYRALIPNIRVADYIRTKPAGIKRPQQRGGHSGALRALLNEHPGLYEKLVDLILKKSKALRINEHKISGTILHKIFLDSLPGFGVSKNQWPYTTLNLGRRSIQQFMKDIVSEHFSKSVSATGESNAKAHMPLGTGHSRILAFSEPYDAIEIDAYSINAMLCVTFKNPEGIDVEVVLERLWLIAAVDHASTAVLGYELVYSSEVSAEDVVRLISRSASRKWQPKDLHIKGLRYPESGGFPSSEIKDCYCAAWSCLLLDGALAHLSTSVREHARRRLGFILNWGPVGHFERRPNVERFFKGLSDNVFRRLPSTTGSNPGVGRAINPEEKARKYKINAEEVESLVDVYIASHNGTPTEGLTFLSPLEFIKHFSGLGPEKFIFRHTLHDGESSIAIPSAMTCTIRGNIKQGRRPYIQIDRVRYTSAVLSQTPALIGKKISIEIDEDDMRQVKAYLTNGAELGFLKAIGQWGVTKHSRKTRKAINSLIHKRILSIASMDDPVQAYLQHLASIDQKKSQSTPNPSCALKAARVAKESGIQPKITNRQEPNNISAKTSRVNDKPDEVIGELKLDLNALVNRKR</sequence>
<accession>M5DRN0</accession>
<dbReference type="Gene3D" id="3.30.420.10">
    <property type="entry name" value="Ribonuclease H-like superfamily/Ribonuclease H"/>
    <property type="match status" value="1"/>
</dbReference>
<dbReference type="Proteomes" id="UP000011866">
    <property type="component" value="Chromosome"/>
</dbReference>
<name>M5DRN0_9GAMM</name>
<evidence type="ECO:0000256" key="1">
    <source>
        <dbReference type="SAM" id="MobiDB-lite"/>
    </source>
</evidence>
<dbReference type="InterPro" id="IPR036397">
    <property type="entry name" value="RNaseH_sf"/>
</dbReference>
<keyword evidence="3" id="KW-1185">Reference proteome</keyword>
<reference evidence="2 3" key="1">
    <citation type="journal article" date="2013" name="Genome Announc.">
        <title>Genome Sequence of Thalassolituus oleivorans MIL-1 (DSM 14913T).</title>
        <authorList>
            <person name="Golyshin P.N."/>
            <person name="Werner J."/>
            <person name="Chernikova T.N."/>
            <person name="Tran H."/>
            <person name="Ferrer M."/>
            <person name="Yakimov M.M."/>
            <person name="Teeling H."/>
            <person name="Golyshina O.V."/>
        </authorList>
    </citation>
    <scope>NUCLEOTIDE SEQUENCE [LARGE SCALE GENOMIC DNA]</scope>
    <source>
        <strain evidence="2 3">MIL-1</strain>
    </source>
</reference>
<organism evidence="2 3">
    <name type="scientific">Thalassolituus oleivorans MIL-1</name>
    <dbReference type="NCBI Taxonomy" id="1298593"/>
    <lineage>
        <taxon>Bacteria</taxon>
        <taxon>Pseudomonadati</taxon>
        <taxon>Pseudomonadota</taxon>
        <taxon>Gammaproteobacteria</taxon>
        <taxon>Oceanospirillales</taxon>
        <taxon>Oceanospirillaceae</taxon>
        <taxon>Thalassolituus</taxon>
    </lineage>
</organism>
<feature type="region of interest" description="Disordered" evidence="1">
    <location>
        <begin position="614"/>
        <end position="637"/>
    </location>
</feature>
<dbReference type="HOGENOM" id="CLU_029112_0_0_6"/>
<proteinExistence type="predicted"/>
<dbReference type="PATRIC" id="fig|1298593.3.peg.1677"/>
<dbReference type="EMBL" id="HF680312">
    <property type="protein sequence ID" value="CCU72173.1"/>
    <property type="molecule type" value="Genomic_DNA"/>
</dbReference>
<evidence type="ECO:0000313" key="2">
    <source>
        <dbReference type="EMBL" id="CCU72173.1"/>
    </source>
</evidence>
<dbReference type="KEGG" id="tol:TOL_1749"/>
<dbReference type="AlphaFoldDB" id="M5DRN0"/>